<feature type="domain" description="F-box" evidence="2">
    <location>
        <begin position="124"/>
        <end position="160"/>
    </location>
</feature>
<dbReference type="InParanoid" id="A0A804MXU4"/>
<feature type="compositionally biased region" description="Low complexity" evidence="1">
    <location>
        <begin position="53"/>
        <end position="65"/>
    </location>
</feature>
<dbReference type="Proteomes" id="UP000007305">
    <property type="component" value="Chromosome 3"/>
</dbReference>
<dbReference type="Pfam" id="PF12937">
    <property type="entry name" value="F-box-like"/>
    <property type="match status" value="1"/>
</dbReference>
<sequence>MGKAFSLLRPPQPPREDDTEMMELRKRPRPRRLDPDFLSSPPPMPPRKRARKQAAAPKPVEAAGALKWQPPRKGSRRATVGIGCPVAGLHPATCGRQPPLRMSTRVLFRPRHPFNWYEPDLWTEVAKHLCGFDLLRLSLTCRWFHRLLADDSIWRYAFFRDLNLTDANPHVHRPLSRSWRYLYFAAFGKQSTKKYPHP</sequence>
<dbReference type="PANTHER" id="PTHR47149:SF1">
    <property type="entry name" value="F-BOX PROTEIN RMF"/>
    <property type="match status" value="1"/>
</dbReference>
<reference evidence="3" key="2">
    <citation type="submission" date="2019-07" db="EMBL/GenBank/DDBJ databases">
        <authorList>
            <person name="Seetharam A."/>
            <person name="Woodhouse M."/>
            <person name="Cannon E."/>
        </authorList>
    </citation>
    <scope>NUCLEOTIDE SEQUENCE [LARGE SCALE GENOMIC DNA]</scope>
    <source>
        <strain evidence="3">cv. B73</strain>
    </source>
</reference>
<evidence type="ECO:0000313" key="4">
    <source>
        <dbReference type="Proteomes" id="UP000007305"/>
    </source>
</evidence>
<reference evidence="4" key="1">
    <citation type="submission" date="2015-12" db="EMBL/GenBank/DDBJ databases">
        <title>Update maize B73 reference genome by single molecule sequencing technologies.</title>
        <authorList>
            <consortium name="Maize Genome Sequencing Project"/>
            <person name="Ware D."/>
        </authorList>
    </citation>
    <scope>NUCLEOTIDE SEQUENCE [LARGE SCALE GENOMIC DNA]</scope>
    <source>
        <strain evidence="4">cv. B73</strain>
    </source>
</reference>
<reference evidence="3" key="3">
    <citation type="submission" date="2021-05" db="UniProtKB">
        <authorList>
            <consortium name="EnsemblPlants"/>
        </authorList>
    </citation>
    <scope>IDENTIFICATION</scope>
    <source>
        <strain evidence="3">cv. B73</strain>
    </source>
</reference>
<dbReference type="Gene3D" id="1.20.1280.50">
    <property type="match status" value="1"/>
</dbReference>
<protein>
    <recommendedName>
        <fullName evidence="2">F-box domain-containing protein</fullName>
    </recommendedName>
</protein>
<dbReference type="Gramene" id="Zm00001eb119810_T001">
    <property type="protein sequence ID" value="Zm00001eb119810_P001"/>
    <property type="gene ID" value="Zm00001eb119810"/>
</dbReference>
<dbReference type="SUPFAM" id="SSF81383">
    <property type="entry name" value="F-box domain"/>
    <property type="match status" value="1"/>
</dbReference>
<dbReference type="AlphaFoldDB" id="A0A804MXU4"/>
<dbReference type="InterPro" id="IPR036047">
    <property type="entry name" value="F-box-like_dom_sf"/>
</dbReference>
<accession>A0A804MXU4</accession>
<feature type="region of interest" description="Disordered" evidence="1">
    <location>
        <begin position="1"/>
        <end position="77"/>
    </location>
</feature>
<evidence type="ECO:0000259" key="2">
    <source>
        <dbReference type="Pfam" id="PF12937"/>
    </source>
</evidence>
<dbReference type="EnsemblPlants" id="Zm00001eb119810_T001">
    <property type="protein sequence ID" value="Zm00001eb119810_P001"/>
    <property type="gene ID" value="Zm00001eb119810"/>
</dbReference>
<evidence type="ECO:0000313" key="3">
    <source>
        <dbReference type="EnsemblPlants" id="Zm00001eb119810_P001"/>
    </source>
</evidence>
<evidence type="ECO:0000256" key="1">
    <source>
        <dbReference type="SAM" id="MobiDB-lite"/>
    </source>
</evidence>
<organism evidence="3 4">
    <name type="scientific">Zea mays</name>
    <name type="common">Maize</name>
    <dbReference type="NCBI Taxonomy" id="4577"/>
    <lineage>
        <taxon>Eukaryota</taxon>
        <taxon>Viridiplantae</taxon>
        <taxon>Streptophyta</taxon>
        <taxon>Embryophyta</taxon>
        <taxon>Tracheophyta</taxon>
        <taxon>Spermatophyta</taxon>
        <taxon>Magnoliopsida</taxon>
        <taxon>Liliopsida</taxon>
        <taxon>Poales</taxon>
        <taxon>Poaceae</taxon>
        <taxon>PACMAD clade</taxon>
        <taxon>Panicoideae</taxon>
        <taxon>Andropogonodae</taxon>
        <taxon>Andropogoneae</taxon>
        <taxon>Tripsacinae</taxon>
        <taxon>Zea</taxon>
    </lineage>
</organism>
<dbReference type="PANTHER" id="PTHR47149">
    <property type="entry name" value="F-BOX PROTEIN RMF"/>
    <property type="match status" value="1"/>
</dbReference>
<name>A0A804MXU4_MAIZE</name>
<keyword evidence="4" id="KW-1185">Reference proteome</keyword>
<dbReference type="InterPro" id="IPR001810">
    <property type="entry name" value="F-box_dom"/>
</dbReference>
<proteinExistence type="predicted"/>